<dbReference type="GO" id="GO:0006493">
    <property type="term" value="P:protein O-linked glycosylation"/>
    <property type="evidence" value="ECO:0007669"/>
    <property type="project" value="TreeGrafter"/>
</dbReference>
<dbReference type="PANTHER" id="PTHR11675">
    <property type="entry name" value="N-ACETYLGALACTOSAMINYLTRANSFERASE"/>
    <property type="match status" value="1"/>
</dbReference>
<evidence type="ECO:0000256" key="2">
    <source>
        <dbReference type="ARBA" id="ARBA00004323"/>
    </source>
</evidence>
<comment type="cofactor">
    <cofactor evidence="1 14">
        <name>Mn(2+)</name>
        <dbReference type="ChEBI" id="CHEBI:29035"/>
    </cofactor>
</comment>
<dbReference type="AlphaFoldDB" id="A0A914Z238"/>
<dbReference type="GO" id="GO:0004653">
    <property type="term" value="F:polypeptide N-acetylgalactosaminyltransferase activity"/>
    <property type="evidence" value="ECO:0007669"/>
    <property type="project" value="TreeGrafter"/>
</dbReference>
<keyword evidence="7" id="KW-0735">Signal-anchor</keyword>
<dbReference type="WBParaSite" id="PSU_v2.g6775.t1">
    <property type="protein sequence ID" value="PSU_v2.g6775.t1"/>
    <property type="gene ID" value="PSU_v2.g6775"/>
</dbReference>
<evidence type="ECO:0000256" key="6">
    <source>
        <dbReference type="ARBA" id="ARBA00022734"/>
    </source>
</evidence>
<keyword evidence="5 14" id="KW-0812">Transmembrane</keyword>
<evidence type="ECO:0000256" key="11">
    <source>
        <dbReference type="ARBA" id="ARBA00023157"/>
    </source>
</evidence>
<keyword evidence="8 14" id="KW-1133">Transmembrane helix</keyword>
<dbReference type="InterPro" id="IPR045885">
    <property type="entry name" value="GalNAc-T"/>
</dbReference>
<evidence type="ECO:0000259" key="15">
    <source>
        <dbReference type="SMART" id="SM00458"/>
    </source>
</evidence>
<keyword evidence="12" id="KW-0325">Glycoprotein</keyword>
<evidence type="ECO:0000313" key="17">
    <source>
        <dbReference type="WBParaSite" id="PSU_v2.g6775.t1"/>
    </source>
</evidence>
<evidence type="ECO:0000256" key="14">
    <source>
        <dbReference type="RuleBase" id="RU361242"/>
    </source>
</evidence>
<dbReference type="GO" id="GO:0000139">
    <property type="term" value="C:Golgi membrane"/>
    <property type="evidence" value="ECO:0007669"/>
    <property type="project" value="UniProtKB-SubCell"/>
</dbReference>
<dbReference type="PROSITE" id="PS50231">
    <property type="entry name" value="RICIN_B_LECTIN"/>
    <property type="match status" value="1"/>
</dbReference>
<dbReference type="SMART" id="SM00458">
    <property type="entry name" value="RICIN"/>
    <property type="match status" value="1"/>
</dbReference>
<evidence type="ECO:0000256" key="5">
    <source>
        <dbReference type="ARBA" id="ARBA00022692"/>
    </source>
</evidence>
<dbReference type="SUPFAM" id="SSF53448">
    <property type="entry name" value="Nucleotide-diphospho-sugar transferases"/>
    <property type="match status" value="1"/>
</dbReference>
<comment type="similarity">
    <text evidence="4 14">Belongs to the glycosyltransferase 2 family. GalNAc-T subfamily.</text>
</comment>
<comment type="subcellular location">
    <subcellularLocation>
        <location evidence="2 14">Golgi apparatus membrane</location>
        <topology evidence="2 14">Single-pass type II membrane protein</topology>
    </subcellularLocation>
</comment>
<proteinExistence type="inferred from homology"/>
<accession>A0A914Z238</accession>
<feature type="domain" description="Ricin B lectin" evidence="15">
    <location>
        <begin position="518"/>
        <end position="639"/>
    </location>
</feature>
<dbReference type="Gene3D" id="3.90.550.10">
    <property type="entry name" value="Spore Coat Polysaccharide Biosynthesis Protein SpsA, Chain A"/>
    <property type="match status" value="1"/>
</dbReference>
<evidence type="ECO:0000256" key="13">
    <source>
        <dbReference type="ARBA" id="ARBA00023211"/>
    </source>
</evidence>
<dbReference type="Pfam" id="PF00535">
    <property type="entry name" value="Glycos_transf_2"/>
    <property type="match status" value="1"/>
</dbReference>
<evidence type="ECO:0000256" key="1">
    <source>
        <dbReference type="ARBA" id="ARBA00001936"/>
    </source>
</evidence>
<dbReference type="CDD" id="cd02510">
    <property type="entry name" value="pp-GalNAc-T"/>
    <property type="match status" value="1"/>
</dbReference>
<evidence type="ECO:0000256" key="3">
    <source>
        <dbReference type="ARBA" id="ARBA00004922"/>
    </source>
</evidence>
<evidence type="ECO:0000256" key="7">
    <source>
        <dbReference type="ARBA" id="ARBA00022968"/>
    </source>
</evidence>
<dbReference type="InterPro" id="IPR001173">
    <property type="entry name" value="Glyco_trans_2-like"/>
</dbReference>
<keyword evidence="14" id="KW-0328">Glycosyltransferase</keyword>
<evidence type="ECO:0000313" key="16">
    <source>
        <dbReference type="Proteomes" id="UP000887577"/>
    </source>
</evidence>
<sequence length="647" mass="74361">MIAASRRFLILAGGFAIFWIFIIFLNLNSIDDHVESITHQEVYLKKSDNEKFKYNGAEMDLDAKVVIPEIKENNKNNNFNDDRAFEDVEQLNSIEAVNKSYPVNPKLAEIVKNEMKWGAKDIPEVNLTELSVLDGPEEEAKKKKGFHDYEFNALLSDKIGDRRQIPDSRHALCKEQDYAEVLPSASIIICYFNELPSVLIRLVNSIMDRSSSDLVTEILLINDCSDSDKNAEPNVQAYAEKNWPNKIKFYKTDKNEGLIRAKMFGAAKATGEVLVFLDSHCEVNQNWLPPLLDRIRESPSRVVCPIIDIISHDTMAYISSPVCTGGFNWALTFTWDYPSRNYFNEPVNYIKPLKSATMAGGLFAINRNFFYDIGQYDKGMKIYFLFWMDIWGAENVEISFRIWMCGGELEIIPCSRVGHIFRKRRPYGTDVDSMGKNSLRTALVWMDDYKEKFFETRPHLRHLKNYGDISEQISLREKLQCKSFQWYLENIYPKILPGNRPLPDKKNNNNEFKKSNYSKKFLIRLNETSLCLTGETTSGRLIKGARLFLEPCRKLRREQTWRLTENKELRPMGSSMLCLDSLKGLRLVKCHNQGAHQSWDTSSGKFFNEAAGKCINSKAEISTIVDTEYCSIAKSWVLDPIVASHGN</sequence>
<keyword evidence="13 14" id="KW-0464">Manganese</keyword>
<dbReference type="GO" id="GO:0005112">
    <property type="term" value="F:Notch binding"/>
    <property type="evidence" value="ECO:0007669"/>
    <property type="project" value="TreeGrafter"/>
</dbReference>
<dbReference type="FunFam" id="3.90.550.10:FF:000053">
    <property type="entry name" value="Polypeptide N-acetylgalactosaminyltransferase"/>
    <property type="match status" value="1"/>
</dbReference>
<evidence type="ECO:0000256" key="9">
    <source>
        <dbReference type="ARBA" id="ARBA00023034"/>
    </source>
</evidence>
<dbReference type="Pfam" id="PF00652">
    <property type="entry name" value="Ricin_B_lectin"/>
    <property type="match status" value="1"/>
</dbReference>
<dbReference type="GO" id="GO:0030246">
    <property type="term" value="F:carbohydrate binding"/>
    <property type="evidence" value="ECO:0007669"/>
    <property type="project" value="UniProtKB-KW"/>
</dbReference>
<evidence type="ECO:0000256" key="4">
    <source>
        <dbReference type="ARBA" id="ARBA00005680"/>
    </source>
</evidence>
<evidence type="ECO:0000256" key="12">
    <source>
        <dbReference type="ARBA" id="ARBA00023180"/>
    </source>
</evidence>
<dbReference type="InterPro" id="IPR000772">
    <property type="entry name" value="Ricin_B_lectin"/>
</dbReference>
<keyword evidence="11 14" id="KW-1015">Disulfide bond</keyword>
<keyword evidence="16" id="KW-1185">Reference proteome</keyword>
<keyword evidence="6 14" id="KW-0430">Lectin</keyword>
<dbReference type="Proteomes" id="UP000887577">
    <property type="component" value="Unplaced"/>
</dbReference>
<evidence type="ECO:0000256" key="10">
    <source>
        <dbReference type="ARBA" id="ARBA00023136"/>
    </source>
</evidence>
<keyword evidence="14" id="KW-0808">Transferase</keyword>
<evidence type="ECO:0000256" key="8">
    <source>
        <dbReference type="ARBA" id="ARBA00022989"/>
    </source>
</evidence>
<organism evidence="16 17">
    <name type="scientific">Panagrolaimus superbus</name>
    <dbReference type="NCBI Taxonomy" id="310955"/>
    <lineage>
        <taxon>Eukaryota</taxon>
        <taxon>Metazoa</taxon>
        <taxon>Ecdysozoa</taxon>
        <taxon>Nematoda</taxon>
        <taxon>Chromadorea</taxon>
        <taxon>Rhabditida</taxon>
        <taxon>Tylenchina</taxon>
        <taxon>Panagrolaimomorpha</taxon>
        <taxon>Panagrolaimoidea</taxon>
        <taxon>Panagrolaimidae</taxon>
        <taxon>Panagrolaimus</taxon>
    </lineage>
</organism>
<reference evidence="17" key="1">
    <citation type="submission" date="2022-11" db="UniProtKB">
        <authorList>
            <consortium name="WormBaseParasite"/>
        </authorList>
    </citation>
    <scope>IDENTIFICATION</scope>
</reference>
<dbReference type="InterPro" id="IPR035992">
    <property type="entry name" value="Ricin_B-like_lectins"/>
</dbReference>
<dbReference type="InterPro" id="IPR029044">
    <property type="entry name" value="Nucleotide-diphossugar_trans"/>
</dbReference>
<dbReference type="Gene3D" id="2.80.10.50">
    <property type="match status" value="1"/>
</dbReference>
<keyword evidence="9 14" id="KW-0333">Golgi apparatus</keyword>
<comment type="pathway">
    <text evidence="3 14">Protein modification; protein glycosylation.</text>
</comment>
<keyword evidence="10 14" id="KW-0472">Membrane</keyword>
<dbReference type="PANTHER" id="PTHR11675:SF63">
    <property type="entry name" value="POLYPEPTIDE N-ACETYLGALACTOSAMINYLTRANSFERASE"/>
    <property type="match status" value="1"/>
</dbReference>
<name>A0A914Z238_9BILA</name>
<dbReference type="SUPFAM" id="SSF50370">
    <property type="entry name" value="Ricin B-like lectins"/>
    <property type="match status" value="1"/>
</dbReference>
<protein>
    <recommendedName>
        <fullName evidence="14">Polypeptide N-acetylgalactosaminyltransferase</fullName>
        <ecNumber evidence="14">2.4.1.-</ecNumber>
    </recommendedName>
    <alternativeName>
        <fullName evidence="14">Protein-UDP acetylgalactosaminyltransferase</fullName>
    </alternativeName>
</protein>
<dbReference type="EC" id="2.4.1.-" evidence="14"/>
<feature type="transmembrane region" description="Helical" evidence="14">
    <location>
        <begin position="7"/>
        <end position="27"/>
    </location>
</feature>
<dbReference type="GO" id="GO:0008593">
    <property type="term" value="P:regulation of Notch signaling pathway"/>
    <property type="evidence" value="ECO:0007669"/>
    <property type="project" value="TreeGrafter"/>
</dbReference>